<dbReference type="Pfam" id="PF12006">
    <property type="entry name" value="DUF3500"/>
    <property type="match status" value="1"/>
</dbReference>
<evidence type="ECO:0000313" key="3">
    <source>
        <dbReference type="Proteomes" id="UP000001887"/>
    </source>
</evidence>
<feature type="region of interest" description="Disordered" evidence="1">
    <location>
        <begin position="236"/>
        <end position="257"/>
    </location>
</feature>
<dbReference type="AlphaFoldDB" id="D2R0Y4"/>
<proteinExistence type="predicted"/>
<protein>
    <recommendedName>
        <fullName evidence="4">DUF3500 domain-containing protein</fullName>
    </recommendedName>
</protein>
<dbReference type="EMBL" id="CP001848">
    <property type="protein sequence ID" value="ADB18469.1"/>
    <property type="molecule type" value="Genomic_DNA"/>
</dbReference>
<dbReference type="InterPro" id="IPR006311">
    <property type="entry name" value="TAT_signal"/>
</dbReference>
<dbReference type="Proteomes" id="UP000001887">
    <property type="component" value="Chromosome"/>
</dbReference>
<evidence type="ECO:0000256" key="1">
    <source>
        <dbReference type="SAM" id="MobiDB-lite"/>
    </source>
</evidence>
<dbReference type="InterPro" id="IPR021889">
    <property type="entry name" value="DUF3500"/>
</dbReference>
<sequence length="353" mass="39746">MTSENQPGSKKDCPDCESSLYLPRRDFIRVVGSAAVASALAPAAKLWGADEKPAADKTPESIVKHLYDSLNEKQRKDVCFDWDYQDPKRGLLRTRISNNWHITSPVIKSDYFTSDQQQMIRDIFEGMIQPEWHAKFDKQLQDDAGGFGNSQNIAIFGKPGEGKYEFVMTGRHMTLRCDGNTADHVAFGGPIFYGHAANGFNESADHKGNVFWEQALAANEVYKMLDGKQRKLAEVADTPREQESGMQGPEGKFPGIPVADMSSDQKELVQKTLLKLIEPYRQTDRDEVLSCLKAQGGIDKCSLAFYVLNDLGGDKVWDNWRLEGPNFVWYFRGEPHVHVWVNIADNHKVELNA</sequence>
<keyword evidence="3" id="KW-1185">Reference proteome</keyword>
<name>D2R0Y4_PIRSD</name>
<accession>D2R0Y4</accession>
<dbReference type="STRING" id="530564.Psta_3814"/>
<organism evidence="2 3">
    <name type="scientific">Pirellula staleyi (strain ATCC 27377 / DSM 6068 / ICPB 4128)</name>
    <name type="common">Pirella staleyi</name>
    <dbReference type="NCBI Taxonomy" id="530564"/>
    <lineage>
        <taxon>Bacteria</taxon>
        <taxon>Pseudomonadati</taxon>
        <taxon>Planctomycetota</taxon>
        <taxon>Planctomycetia</taxon>
        <taxon>Pirellulales</taxon>
        <taxon>Pirellulaceae</taxon>
        <taxon>Pirellula</taxon>
    </lineage>
</organism>
<dbReference type="OrthoDB" id="240568at2"/>
<dbReference type="HOGENOM" id="CLU_775632_0_0_0"/>
<evidence type="ECO:0000313" key="2">
    <source>
        <dbReference type="EMBL" id="ADB18469.1"/>
    </source>
</evidence>
<reference evidence="2 3" key="1">
    <citation type="journal article" date="2009" name="Stand. Genomic Sci.">
        <title>Complete genome sequence of Pirellula staleyi type strain (ATCC 27377).</title>
        <authorList>
            <person name="Clum A."/>
            <person name="Tindall B.J."/>
            <person name="Sikorski J."/>
            <person name="Ivanova N."/>
            <person name="Mavrommatis K."/>
            <person name="Lucas S."/>
            <person name="Glavina del Rio T."/>
            <person name="Nolan M."/>
            <person name="Chen F."/>
            <person name="Tice H."/>
            <person name="Pitluck S."/>
            <person name="Cheng J.F."/>
            <person name="Chertkov O."/>
            <person name="Brettin T."/>
            <person name="Han C."/>
            <person name="Detter J.C."/>
            <person name="Kuske C."/>
            <person name="Bruce D."/>
            <person name="Goodwin L."/>
            <person name="Ovchinikova G."/>
            <person name="Pati A."/>
            <person name="Mikhailova N."/>
            <person name="Chen A."/>
            <person name="Palaniappan K."/>
            <person name="Land M."/>
            <person name="Hauser L."/>
            <person name="Chang Y.J."/>
            <person name="Jeffries C.D."/>
            <person name="Chain P."/>
            <person name="Rohde M."/>
            <person name="Goker M."/>
            <person name="Bristow J."/>
            <person name="Eisen J.A."/>
            <person name="Markowitz V."/>
            <person name="Hugenholtz P."/>
            <person name="Kyrpides N.C."/>
            <person name="Klenk H.P."/>
            <person name="Lapidus A."/>
        </authorList>
    </citation>
    <scope>NUCLEOTIDE SEQUENCE [LARGE SCALE GENOMIC DNA]</scope>
    <source>
        <strain evidence="3">ATCC 27377 / DSM 6068 / ICPB 4128</strain>
    </source>
</reference>
<evidence type="ECO:0008006" key="4">
    <source>
        <dbReference type="Google" id="ProtNLM"/>
    </source>
</evidence>
<dbReference type="PROSITE" id="PS51318">
    <property type="entry name" value="TAT"/>
    <property type="match status" value="1"/>
</dbReference>
<dbReference type="eggNOG" id="ENOG502Z8GE">
    <property type="taxonomic scope" value="Bacteria"/>
</dbReference>
<gene>
    <name evidence="2" type="ordered locus">Psta_3814</name>
</gene>
<dbReference type="KEGG" id="psl:Psta_3814"/>